<organism evidence="1 2">
    <name type="scientific">Streptomyces solicathayae</name>
    <dbReference type="NCBI Taxonomy" id="3081768"/>
    <lineage>
        <taxon>Bacteria</taxon>
        <taxon>Bacillati</taxon>
        <taxon>Actinomycetota</taxon>
        <taxon>Actinomycetes</taxon>
        <taxon>Kitasatosporales</taxon>
        <taxon>Streptomycetaceae</taxon>
        <taxon>Streptomyces</taxon>
    </lineage>
</organism>
<reference evidence="1 2" key="1">
    <citation type="submission" date="2023-10" db="EMBL/GenBank/DDBJ databases">
        <title>The genome sequence of Streptomyces sp. HUAS YS2.</title>
        <authorList>
            <person name="Mo P."/>
        </authorList>
    </citation>
    <scope>NUCLEOTIDE SEQUENCE [LARGE SCALE GENOMIC DNA]</scope>
    <source>
        <strain evidence="1 2">HUAS YS2</strain>
    </source>
</reference>
<evidence type="ECO:0000313" key="2">
    <source>
        <dbReference type="Proteomes" id="UP001301731"/>
    </source>
</evidence>
<dbReference type="Proteomes" id="UP001301731">
    <property type="component" value="Chromosome"/>
</dbReference>
<dbReference type="RefSeq" id="WP_318107493.1">
    <property type="nucleotide sequence ID" value="NZ_CP137573.1"/>
</dbReference>
<dbReference type="Gene3D" id="2.120.10.30">
    <property type="entry name" value="TolB, C-terminal domain"/>
    <property type="match status" value="1"/>
</dbReference>
<keyword evidence="2" id="KW-1185">Reference proteome</keyword>
<name>A0ABZ0M1W6_9ACTN</name>
<dbReference type="InterPro" id="IPR011042">
    <property type="entry name" value="6-blade_b-propeller_TolB-like"/>
</dbReference>
<accession>A0ABZ0M1W6</accession>
<dbReference type="SUPFAM" id="SSF82171">
    <property type="entry name" value="DPP6 N-terminal domain-like"/>
    <property type="match status" value="1"/>
</dbReference>
<dbReference type="PROSITE" id="PS51257">
    <property type="entry name" value="PROKAR_LIPOPROTEIN"/>
    <property type="match status" value="1"/>
</dbReference>
<proteinExistence type="predicted"/>
<sequence length="323" mass="35184">MTRRPTRTRLWALALAVLLLGCGAAGYTLRAAQRAGASRPSADASLTLDGTGERLFVRDTATGRVALAGRDGTRRTGGPVCDRFHAAGPTALCLQRRPGVPARAYAIVLDRRLHEVRRIALPGIPNRARVSASGRVLSWTMFATGDSYATSAFSTRTSILDLRTGYLVKDMEQIPLTLEGRRHHAPDVNYWGVTFARDDNRFYATVSTDGRTYLVEGDLRAWSARALRANAECPSLSPDGTRIAFKKKVSDDPKSPWRLYVLDLRSGREQPLADRRSIDDQVLWLDGRTLAYGHAGDVWAGPADGSGAPRVLARGASSPAMVR</sequence>
<dbReference type="InterPro" id="IPR011659">
    <property type="entry name" value="WD40"/>
</dbReference>
<evidence type="ECO:0008006" key="3">
    <source>
        <dbReference type="Google" id="ProtNLM"/>
    </source>
</evidence>
<evidence type="ECO:0000313" key="1">
    <source>
        <dbReference type="EMBL" id="WOX25049.1"/>
    </source>
</evidence>
<gene>
    <name evidence="1" type="ORF">R2D22_28145</name>
</gene>
<dbReference type="EMBL" id="CP137573">
    <property type="protein sequence ID" value="WOX25049.1"/>
    <property type="molecule type" value="Genomic_DNA"/>
</dbReference>
<dbReference type="Pfam" id="PF07676">
    <property type="entry name" value="PD40"/>
    <property type="match status" value="1"/>
</dbReference>
<protein>
    <recommendedName>
        <fullName evidence="3">TolB</fullName>
    </recommendedName>
</protein>